<accession>A0A3N6PHR0</accession>
<dbReference type="EMBL" id="RCBY01000118">
    <property type="protein sequence ID" value="RQH36366.1"/>
    <property type="molecule type" value="Genomic_DNA"/>
</dbReference>
<evidence type="ECO:0000313" key="2">
    <source>
        <dbReference type="Proteomes" id="UP000269154"/>
    </source>
</evidence>
<organism evidence="1 2">
    <name type="scientific">Okeania hirsuta</name>
    <dbReference type="NCBI Taxonomy" id="1458930"/>
    <lineage>
        <taxon>Bacteria</taxon>
        <taxon>Bacillati</taxon>
        <taxon>Cyanobacteriota</taxon>
        <taxon>Cyanophyceae</taxon>
        <taxon>Oscillatoriophycideae</taxon>
        <taxon>Oscillatoriales</taxon>
        <taxon>Microcoleaceae</taxon>
        <taxon>Okeania</taxon>
    </lineage>
</organism>
<dbReference type="AlphaFoldDB" id="A0A3N6PHR0"/>
<keyword evidence="2" id="KW-1185">Reference proteome</keyword>
<evidence type="ECO:0000313" key="1">
    <source>
        <dbReference type="EMBL" id="RQH36366.1"/>
    </source>
</evidence>
<reference evidence="1 2" key="1">
    <citation type="journal article" date="2018" name="ACS Chem. Biol.">
        <title>Ketoreductase domain dysfunction expands chemodiversity: malyngamide biosynthesis in the cyanobacterium Okeania hirsuta.</title>
        <authorList>
            <person name="Moss N.A."/>
            <person name="Leao T."/>
            <person name="Rankin M."/>
            <person name="McCullough T.M."/>
            <person name="Qu P."/>
            <person name="Korobeynikov A."/>
            <person name="Smith J.L."/>
            <person name="Gerwick L."/>
            <person name="Gerwick W.H."/>
        </authorList>
    </citation>
    <scope>NUCLEOTIDE SEQUENCE [LARGE SCALE GENOMIC DNA]</scope>
    <source>
        <strain evidence="1 2">PAB10Feb10-1</strain>
    </source>
</reference>
<protein>
    <submittedName>
        <fullName evidence="1">Uncharacterized protein</fullName>
    </submittedName>
</protein>
<sequence length="379" mass="42742">MTLLLAIDREKVYNDFLKAEAGFNSYKLAFLDKGIKNSPYQNQVENYPEHLTRLPNLAIPGAKTFPNVGELPDIDEQALSFIHPDIKEACICLVGTAGGPLKSRWLGRNSLDKCQYWSSTKIIAILNVICSINGDINKCKICGDGNFLDFNEVVEDIFTYGKKIGGSNALAAMFKCFQIYVDLESWLKEITGNNHTEFQGLYGEEPFIFSPQITQDDRVLLSAVSESKKRAEQPGENTVATYDLTRIMSMVGYYYHLPESAKLPGMSWENLQPFIRNAGKDTARYVDVALEKLGIQDSIKYPVILSKLGFGYSSSRKRTELTYTCFIQFEYQQKVRSMAMTLRAARALGDFDKEAVEIDARMAAEVTEILRRLVTDELE</sequence>
<name>A0A3N6PHR0_9CYAN</name>
<dbReference type="OrthoDB" id="440269at2"/>
<proteinExistence type="predicted"/>
<gene>
    <name evidence="1" type="ORF">D5R40_19365</name>
</gene>
<comment type="caution">
    <text evidence="1">The sequence shown here is derived from an EMBL/GenBank/DDBJ whole genome shotgun (WGS) entry which is preliminary data.</text>
</comment>
<dbReference type="Proteomes" id="UP000269154">
    <property type="component" value="Unassembled WGS sequence"/>
</dbReference>